<dbReference type="InterPro" id="IPR036273">
    <property type="entry name" value="CRAL/TRIO_N_dom_sf"/>
</dbReference>
<sequence length="296" mass="34154">MIYKWRNWPQNNNTPLFISVQVYAYLRPKEQEDRTARREGRKFCSNSSVALRNSSSGAGPGHPGRHCAIRSFLVWFAEVNHNCSEEIMFRRKHGSHFNSNDAEQREAKIKELKAALGPLSCRSEKYCSEACLTRYLEARSWNVTKSRKMLEESIKWREAYRPEDISWNTTSHEGQIRFLVYILENAILNLSKVLKIFLDPRSIEKVNFVYLKDEGSMKVMHKYIDPEVLPVEFGGKSSVVYNHDEYSELMMNDDIKTMSFWAADAKSDHVNNANTGTLVREDEVTPRSSLIAAKAS</sequence>
<dbReference type="AlphaFoldDB" id="A0AAV5CDM2"/>
<dbReference type="InterPro" id="IPR052578">
    <property type="entry name" value="PI_Transfer_CRAL-TRIO"/>
</dbReference>
<dbReference type="PANTHER" id="PTHR45824:SF22">
    <property type="entry name" value="SEC14P-LIKE PHOSPHATIDYLINOSITOL TRANSFER FAMILY PROTEIN"/>
    <property type="match status" value="1"/>
</dbReference>
<dbReference type="SMART" id="SM01100">
    <property type="entry name" value="CRAL_TRIO_N"/>
    <property type="match status" value="1"/>
</dbReference>
<dbReference type="InterPro" id="IPR011074">
    <property type="entry name" value="CRAL/TRIO_N_dom"/>
</dbReference>
<feature type="domain" description="CRAL/TRIO N-terminal" evidence="1">
    <location>
        <begin position="128"/>
        <end position="153"/>
    </location>
</feature>
<comment type="caution">
    <text evidence="2">The sequence shown here is derived from an EMBL/GenBank/DDBJ whole genome shotgun (WGS) entry which is preliminary data.</text>
</comment>
<dbReference type="InterPro" id="IPR036865">
    <property type="entry name" value="CRAL-TRIO_dom_sf"/>
</dbReference>
<protein>
    <recommendedName>
        <fullName evidence="1">CRAL/TRIO N-terminal domain-containing protein</fullName>
    </recommendedName>
</protein>
<proteinExistence type="predicted"/>
<reference evidence="2" key="1">
    <citation type="journal article" date="2018" name="DNA Res.">
        <title>Multiple hybrid de novo genome assembly of finger millet, an orphan allotetraploid crop.</title>
        <authorList>
            <person name="Hatakeyama M."/>
            <person name="Aluri S."/>
            <person name="Balachadran M.T."/>
            <person name="Sivarajan S.R."/>
            <person name="Patrignani A."/>
            <person name="Gruter S."/>
            <person name="Poveda L."/>
            <person name="Shimizu-Inatsugi R."/>
            <person name="Baeten J."/>
            <person name="Francoijs K.J."/>
            <person name="Nataraja K.N."/>
            <person name="Reddy Y.A.N."/>
            <person name="Phadnis S."/>
            <person name="Ravikumar R.L."/>
            <person name="Schlapbach R."/>
            <person name="Sreeman S.M."/>
            <person name="Shimizu K.K."/>
        </authorList>
    </citation>
    <scope>NUCLEOTIDE SEQUENCE</scope>
</reference>
<evidence type="ECO:0000313" key="3">
    <source>
        <dbReference type="Proteomes" id="UP001054889"/>
    </source>
</evidence>
<dbReference type="Gene3D" id="3.40.525.10">
    <property type="entry name" value="CRAL-TRIO lipid binding domain"/>
    <property type="match status" value="2"/>
</dbReference>
<gene>
    <name evidence="2" type="primary">ga13280</name>
    <name evidence="2" type="ORF">PR202_ga13280</name>
</gene>
<keyword evidence="3" id="KW-1185">Reference proteome</keyword>
<dbReference type="SUPFAM" id="SSF46938">
    <property type="entry name" value="CRAL/TRIO N-terminal domain"/>
    <property type="match status" value="1"/>
</dbReference>
<dbReference type="EMBL" id="BQKI01000006">
    <property type="protein sequence ID" value="GJM96442.1"/>
    <property type="molecule type" value="Genomic_DNA"/>
</dbReference>
<dbReference type="Pfam" id="PF03765">
    <property type="entry name" value="CRAL_TRIO_N"/>
    <property type="match status" value="1"/>
</dbReference>
<dbReference type="GO" id="GO:0008526">
    <property type="term" value="F:phosphatidylinositol transfer activity"/>
    <property type="evidence" value="ECO:0007669"/>
    <property type="project" value="TreeGrafter"/>
</dbReference>
<dbReference type="Proteomes" id="UP001054889">
    <property type="component" value="Unassembled WGS sequence"/>
</dbReference>
<organism evidence="2 3">
    <name type="scientific">Eleusine coracana subsp. coracana</name>
    <dbReference type="NCBI Taxonomy" id="191504"/>
    <lineage>
        <taxon>Eukaryota</taxon>
        <taxon>Viridiplantae</taxon>
        <taxon>Streptophyta</taxon>
        <taxon>Embryophyta</taxon>
        <taxon>Tracheophyta</taxon>
        <taxon>Spermatophyta</taxon>
        <taxon>Magnoliopsida</taxon>
        <taxon>Liliopsida</taxon>
        <taxon>Poales</taxon>
        <taxon>Poaceae</taxon>
        <taxon>PACMAD clade</taxon>
        <taxon>Chloridoideae</taxon>
        <taxon>Cynodonteae</taxon>
        <taxon>Eleusininae</taxon>
        <taxon>Eleusine</taxon>
    </lineage>
</organism>
<accession>A0AAV5CDM2</accession>
<reference evidence="2" key="2">
    <citation type="submission" date="2021-12" db="EMBL/GenBank/DDBJ databases">
        <title>Resequencing data analysis of finger millet.</title>
        <authorList>
            <person name="Hatakeyama M."/>
            <person name="Aluri S."/>
            <person name="Balachadran M.T."/>
            <person name="Sivarajan S.R."/>
            <person name="Poveda L."/>
            <person name="Shimizu-Inatsugi R."/>
            <person name="Schlapbach R."/>
            <person name="Sreeman S.M."/>
            <person name="Shimizu K.K."/>
        </authorList>
    </citation>
    <scope>NUCLEOTIDE SEQUENCE</scope>
</reference>
<evidence type="ECO:0000259" key="1">
    <source>
        <dbReference type="SMART" id="SM01100"/>
    </source>
</evidence>
<name>A0AAV5CDM2_ELECO</name>
<dbReference type="SUPFAM" id="SSF52087">
    <property type="entry name" value="CRAL/TRIO domain"/>
    <property type="match status" value="1"/>
</dbReference>
<evidence type="ECO:0000313" key="2">
    <source>
        <dbReference type="EMBL" id="GJM96442.1"/>
    </source>
</evidence>
<dbReference type="PANTHER" id="PTHR45824">
    <property type="entry name" value="GH16843P"/>
    <property type="match status" value="1"/>
</dbReference>